<dbReference type="InterPro" id="IPR008884">
    <property type="entry name" value="TylF_MeTrfase"/>
</dbReference>
<dbReference type="GO" id="GO:0008168">
    <property type="term" value="F:methyltransferase activity"/>
    <property type="evidence" value="ECO:0007669"/>
    <property type="project" value="UniProtKB-KW"/>
</dbReference>
<dbReference type="PANTHER" id="PTHR40036">
    <property type="entry name" value="MACROCIN O-METHYLTRANSFERASE"/>
    <property type="match status" value="1"/>
</dbReference>
<protein>
    <submittedName>
        <fullName evidence="1">Class I SAM-dependent methyltransferase</fullName>
    </submittedName>
</protein>
<gene>
    <name evidence="1" type="ORF">IPN02_10795</name>
</gene>
<comment type="caution">
    <text evidence="1">The sequence shown here is derived from an EMBL/GenBank/DDBJ whole genome shotgun (WGS) entry which is preliminary data.</text>
</comment>
<dbReference type="GO" id="GO:0032259">
    <property type="term" value="P:methylation"/>
    <property type="evidence" value="ECO:0007669"/>
    <property type="project" value="UniProtKB-KW"/>
</dbReference>
<keyword evidence="1" id="KW-0489">Methyltransferase</keyword>
<evidence type="ECO:0000313" key="1">
    <source>
        <dbReference type="EMBL" id="MBK9297295.1"/>
    </source>
</evidence>
<keyword evidence="1" id="KW-0808">Transferase</keyword>
<dbReference type="Proteomes" id="UP000727993">
    <property type="component" value="Unassembled WGS sequence"/>
</dbReference>
<reference evidence="1 2" key="1">
    <citation type="submission" date="2020-10" db="EMBL/GenBank/DDBJ databases">
        <title>Connecting structure to function with the recovery of over 1000 high-quality activated sludge metagenome-assembled genomes encoding full-length rRNA genes using long-read sequencing.</title>
        <authorList>
            <person name="Singleton C.M."/>
            <person name="Petriglieri F."/>
            <person name="Kristensen J.M."/>
            <person name="Kirkegaard R.H."/>
            <person name="Michaelsen T.Y."/>
            <person name="Andersen M.H."/>
            <person name="Karst S.M."/>
            <person name="Dueholm M.S."/>
            <person name="Nielsen P.H."/>
            <person name="Albertsen M."/>
        </authorList>
    </citation>
    <scope>NUCLEOTIDE SEQUENCE [LARGE SCALE GENOMIC DNA]</scope>
    <source>
        <strain evidence="1">Lyne_18-Q3-R50-59_MAXAC.006</strain>
    </source>
</reference>
<dbReference type="AlphaFoldDB" id="A0A936NC77"/>
<organism evidence="1 2">
    <name type="scientific">Candidatus Neomicrothrix subdominans</name>
    <dbReference type="NCBI Taxonomy" id="2954438"/>
    <lineage>
        <taxon>Bacteria</taxon>
        <taxon>Bacillati</taxon>
        <taxon>Actinomycetota</taxon>
        <taxon>Acidimicrobiia</taxon>
        <taxon>Acidimicrobiales</taxon>
        <taxon>Microthrixaceae</taxon>
        <taxon>Candidatus Neomicrothrix</taxon>
    </lineage>
</organism>
<dbReference type="Pfam" id="PF05711">
    <property type="entry name" value="TylF"/>
    <property type="match status" value="1"/>
</dbReference>
<dbReference type="PANTHER" id="PTHR40036:SF1">
    <property type="entry name" value="MACROCIN O-METHYLTRANSFERASE"/>
    <property type="match status" value="1"/>
</dbReference>
<dbReference type="InterPro" id="IPR029063">
    <property type="entry name" value="SAM-dependent_MTases_sf"/>
</dbReference>
<dbReference type="Gene3D" id="3.40.50.150">
    <property type="entry name" value="Vaccinia Virus protein VP39"/>
    <property type="match status" value="1"/>
</dbReference>
<dbReference type="SUPFAM" id="SSF53335">
    <property type="entry name" value="S-adenosyl-L-methionine-dependent methyltransferases"/>
    <property type="match status" value="1"/>
</dbReference>
<dbReference type="EMBL" id="JADJZA010000007">
    <property type="protein sequence ID" value="MBK9297295.1"/>
    <property type="molecule type" value="Genomic_DNA"/>
</dbReference>
<proteinExistence type="predicted"/>
<evidence type="ECO:0000313" key="2">
    <source>
        <dbReference type="Proteomes" id="UP000727993"/>
    </source>
</evidence>
<sequence>MKRLVSRSARFLTNEIADELERRAAQRPLATAFPRTKIDIPDAVAQLGSAQSRVQLHQLMSWNHRWVAMLAERNRRTAVSSYDFIEEVMPNARFSINQFDVIRDKQDEIMQLDGHILDLGVYRGVSTKALARIFPSKIIHGFDSFEGLPEDWGHQGKGAFGEVKGMLPDMPVNVKLYKGWFDDTLPDWYSAHNGTPISLLRVDCDLYSSTRTILNVLRPLIRSGTWIVFDEYIGYRTWEEHEYKAFMEFVDETGFEFEYVAYGLTYTILRLL</sequence>
<accession>A0A936NC77</accession>
<name>A0A936NC77_9ACTN</name>